<comment type="subcellular location">
    <subcellularLocation>
        <location evidence="1">Membrane</location>
        <topology evidence="1">Multi-pass membrane protein</topology>
    </subcellularLocation>
</comment>
<sequence>MATIESDLLGPRERLSSPTPDQEVKDGEEKRQPDDATDSAVSGKPEPAAETDPDLRTPGISPAPEGGLRAWLVVVGSGFIFFSCLGFVNTFGVFQQYYMAHQLRDHTPDNVAWIGALTAFVQSGAGAITGPLFDRFGAWVVAPGAVIYVFALMMTSICTAYWQFILAQGLLAGIGMSLLQVSAFASVSQYFEKKRATALGLVVSGSSIGGIIFPIALSKMLNGSALGFGWSVRVIAFIIAPMLAFASVTVRPRVPPRRTNLFLGEAFRNVKFLMLTLAMFGCFVGMLTPLFYLPTYAVSRGMDPTLASYLLAIVNAASTVGRIIPGMLADKYGRLNGFGIGGITTGVIVLCMNSAVSTAALVVYSVAFGFASGTIVSGASAAISVCTDDPRNLGTYIGMGMAIASTANLIGPPINGVLLDTYHGFFQVSIFSGVCSLVGGVVVMLTKAAMPQGVFGKI</sequence>
<dbReference type="PANTHER" id="PTHR11360:SF319">
    <property type="entry name" value="MAJOR FACILITATOR SUPERFAMILY (MFS) PROFILE DOMAIN-CONTAINING PROTEIN"/>
    <property type="match status" value="1"/>
</dbReference>
<dbReference type="AlphaFoldDB" id="A0AAN6MLK0"/>
<feature type="compositionally biased region" description="Basic and acidic residues" evidence="3">
    <location>
        <begin position="22"/>
        <end position="34"/>
    </location>
</feature>
<evidence type="ECO:0000256" key="4">
    <source>
        <dbReference type="SAM" id="Phobius"/>
    </source>
</evidence>
<dbReference type="GO" id="GO:0022857">
    <property type="term" value="F:transmembrane transporter activity"/>
    <property type="evidence" value="ECO:0007669"/>
    <property type="project" value="InterPro"/>
</dbReference>
<dbReference type="InterPro" id="IPR036259">
    <property type="entry name" value="MFS_trans_sf"/>
</dbReference>
<dbReference type="InterPro" id="IPR020846">
    <property type="entry name" value="MFS_dom"/>
</dbReference>
<feature type="transmembrane region" description="Helical" evidence="4">
    <location>
        <begin position="170"/>
        <end position="191"/>
    </location>
</feature>
<gene>
    <name evidence="6" type="ORF">C8A05DRAFT_15465</name>
</gene>
<dbReference type="EMBL" id="MU855507">
    <property type="protein sequence ID" value="KAK3902471.1"/>
    <property type="molecule type" value="Genomic_DNA"/>
</dbReference>
<feature type="transmembrane region" description="Helical" evidence="4">
    <location>
        <begin position="145"/>
        <end position="164"/>
    </location>
</feature>
<dbReference type="InterPro" id="IPR050327">
    <property type="entry name" value="Proton-linked_MCT"/>
</dbReference>
<keyword evidence="4" id="KW-1133">Transmembrane helix</keyword>
<comment type="caution">
    <text evidence="6">The sequence shown here is derived from an EMBL/GenBank/DDBJ whole genome shotgun (WGS) entry which is preliminary data.</text>
</comment>
<feature type="transmembrane region" description="Helical" evidence="4">
    <location>
        <begin position="272"/>
        <end position="294"/>
    </location>
</feature>
<reference evidence="6" key="1">
    <citation type="journal article" date="2023" name="Mol. Phylogenet. Evol.">
        <title>Genome-scale phylogeny and comparative genomics of the fungal order Sordariales.</title>
        <authorList>
            <person name="Hensen N."/>
            <person name="Bonometti L."/>
            <person name="Westerberg I."/>
            <person name="Brannstrom I.O."/>
            <person name="Guillou S."/>
            <person name="Cros-Aarteil S."/>
            <person name="Calhoun S."/>
            <person name="Haridas S."/>
            <person name="Kuo A."/>
            <person name="Mondo S."/>
            <person name="Pangilinan J."/>
            <person name="Riley R."/>
            <person name="LaButti K."/>
            <person name="Andreopoulos B."/>
            <person name="Lipzen A."/>
            <person name="Chen C."/>
            <person name="Yan M."/>
            <person name="Daum C."/>
            <person name="Ng V."/>
            <person name="Clum A."/>
            <person name="Steindorff A."/>
            <person name="Ohm R.A."/>
            <person name="Martin F."/>
            <person name="Silar P."/>
            <person name="Natvig D.O."/>
            <person name="Lalanne C."/>
            <person name="Gautier V."/>
            <person name="Ament-Velasquez S.L."/>
            <person name="Kruys A."/>
            <person name="Hutchinson M.I."/>
            <person name="Powell A.J."/>
            <person name="Barry K."/>
            <person name="Miller A.N."/>
            <person name="Grigoriev I.V."/>
            <person name="Debuchy R."/>
            <person name="Gladieux P."/>
            <person name="Hiltunen Thoren M."/>
            <person name="Johannesson H."/>
        </authorList>
    </citation>
    <scope>NUCLEOTIDE SEQUENCE</scope>
    <source>
        <strain evidence="6">CBS 103.79</strain>
    </source>
</reference>
<proteinExistence type="inferred from homology"/>
<dbReference type="CDD" id="cd17352">
    <property type="entry name" value="MFS_MCT_SLC16"/>
    <property type="match status" value="1"/>
</dbReference>
<dbReference type="SUPFAM" id="SSF103473">
    <property type="entry name" value="MFS general substrate transporter"/>
    <property type="match status" value="1"/>
</dbReference>
<feature type="transmembrane region" description="Helical" evidence="4">
    <location>
        <begin position="422"/>
        <end position="445"/>
    </location>
</feature>
<evidence type="ECO:0000313" key="7">
    <source>
        <dbReference type="Proteomes" id="UP001303889"/>
    </source>
</evidence>
<name>A0AAN6MLK0_9PEZI</name>
<feature type="transmembrane region" description="Helical" evidence="4">
    <location>
        <begin position="362"/>
        <end position="386"/>
    </location>
</feature>
<protein>
    <submittedName>
        <fullName evidence="6">Major facilitator superfamily domain-containing protein</fullName>
    </submittedName>
</protein>
<keyword evidence="4" id="KW-0472">Membrane</keyword>
<evidence type="ECO:0000256" key="1">
    <source>
        <dbReference type="ARBA" id="ARBA00004141"/>
    </source>
</evidence>
<keyword evidence="7" id="KW-1185">Reference proteome</keyword>
<feature type="transmembrane region" description="Helical" evidence="4">
    <location>
        <begin position="393"/>
        <end position="410"/>
    </location>
</feature>
<feature type="transmembrane region" description="Helical" evidence="4">
    <location>
        <begin position="230"/>
        <end position="251"/>
    </location>
</feature>
<organism evidence="6 7">
    <name type="scientific">Staphylotrichum tortipilum</name>
    <dbReference type="NCBI Taxonomy" id="2831512"/>
    <lineage>
        <taxon>Eukaryota</taxon>
        <taxon>Fungi</taxon>
        <taxon>Dikarya</taxon>
        <taxon>Ascomycota</taxon>
        <taxon>Pezizomycotina</taxon>
        <taxon>Sordariomycetes</taxon>
        <taxon>Sordariomycetidae</taxon>
        <taxon>Sordariales</taxon>
        <taxon>Chaetomiaceae</taxon>
        <taxon>Staphylotrichum</taxon>
    </lineage>
</organism>
<evidence type="ECO:0000313" key="6">
    <source>
        <dbReference type="EMBL" id="KAK3902471.1"/>
    </source>
</evidence>
<dbReference type="GO" id="GO:0016020">
    <property type="term" value="C:membrane"/>
    <property type="evidence" value="ECO:0007669"/>
    <property type="project" value="UniProtKB-SubCell"/>
</dbReference>
<dbReference type="Pfam" id="PF07690">
    <property type="entry name" value="MFS_1"/>
    <property type="match status" value="1"/>
</dbReference>
<comment type="similarity">
    <text evidence="2">Belongs to the major facilitator superfamily. Monocarboxylate porter (TC 2.A.1.13) family.</text>
</comment>
<evidence type="ECO:0000256" key="3">
    <source>
        <dbReference type="SAM" id="MobiDB-lite"/>
    </source>
</evidence>
<accession>A0AAN6MLK0</accession>
<dbReference type="Proteomes" id="UP001303889">
    <property type="component" value="Unassembled WGS sequence"/>
</dbReference>
<feature type="transmembrane region" description="Helical" evidence="4">
    <location>
        <begin position="111"/>
        <end position="133"/>
    </location>
</feature>
<dbReference type="Gene3D" id="1.20.1250.20">
    <property type="entry name" value="MFS general substrate transporter like domains"/>
    <property type="match status" value="2"/>
</dbReference>
<feature type="transmembrane region" description="Helical" evidence="4">
    <location>
        <begin position="70"/>
        <end position="91"/>
    </location>
</feature>
<evidence type="ECO:0000259" key="5">
    <source>
        <dbReference type="PROSITE" id="PS50850"/>
    </source>
</evidence>
<evidence type="ECO:0000256" key="2">
    <source>
        <dbReference type="ARBA" id="ARBA00006727"/>
    </source>
</evidence>
<dbReference type="PROSITE" id="PS50850">
    <property type="entry name" value="MFS"/>
    <property type="match status" value="1"/>
</dbReference>
<dbReference type="InterPro" id="IPR011701">
    <property type="entry name" value="MFS"/>
</dbReference>
<feature type="transmembrane region" description="Helical" evidence="4">
    <location>
        <begin position="198"/>
        <end position="218"/>
    </location>
</feature>
<dbReference type="PANTHER" id="PTHR11360">
    <property type="entry name" value="MONOCARBOXYLATE TRANSPORTER"/>
    <property type="match status" value="1"/>
</dbReference>
<feature type="transmembrane region" description="Helical" evidence="4">
    <location>
        <begin position="306"/>
        <end position="325"/>
    </location>
</feature>
<feature type="transmembrane region" description="Helical" evidence="4">
    <location>
        <begin position="337"/>
        <end position="356"/>
    </location>
</feature>
<feature type="region of interest" description="Disordered" evidence="3">
    <location>
        <begin position="1"/>
        <end position="60"/>
    </location>
</feature>
<keyword evidence="4" id="KW-0812">Transmembrane</keyword>
<reference evidence="6" key="2">
    <citation type="submission" date="2023-05" db="EMBL/GenBank/DDBJ databases">
        <authorList>
            <consortium name="Lawrence Berkeley National Laboratory"/>
            <person name="Steindorff A."/>
            <person name="Hensen N."/>
            <person name="Bonometti L."/>
            <person name="Westerberg I."/>
            <person name="Brannstrom I.O."/>
            <person name="Guillou S."/>
            <person name="Cros-Aarteil S."/>
            <person name="Calhoun S."/>
            <person name="Haridas S."/>
            <person name="Kuo A."/>
            <person name="Mondo S."/>
            <person name="Pangilinan J."/>
            <person name="Riley R."/>
            <person name="Labutti K."/>
            <person name="Andreopoulos B."/>
            <person name="Lipzen A."/>
            <person name="Chen C."/>
            <person name="Yanf M."/>
            <person name="Daum C."/>
            <person name="Ng V."/>
            <person name="Clum A."/>
            <person name="Ohm R."/>
            <person name="Martin F."/>
            <person name="Silar P."/>
            <person name="Natvig D."/>
            <person name="Lalanne C."/>
            <person name="Gautier V."/>
            <person name="Ament-Velasquez S.L."/>
            <person name="Kruys A."/>
            <person name="Hutchinson M.I."/>
            <person name="Powell A.J."/>
            <person name="Barry K."/>
            <person name="Miller A.N."/>
            <person name="Grigoriev I.V."/>
            <person name="Debuchy R."/>
            <person name="Gladieux P."/>
            <person name="Thoren M.H."/>
            <person name="Johannesson H."/>
        </authorList>
    </citation>
    <scope>NUCLEOTIDE SEQUENCE</scope>
    <source>
        <strain evidence="6">CBS 103.79</strain>
    </source>
</reference>
<feature type="domain" description="Major facilitator superfamily (MFS) profile" evidence="5">
    <location>
        <begin position="70"/>
        <end position="451"/>
    </location>
</feature>